<evidence type="ECO:0000256" key="1">
    <source>
        <dbReference type="SAM" id="Coils"/>
    </source>
</evidence>
<organism evidence="2 3">
    <name type="scientific">Scopulibacillus cellulosilyticus</name>
    <dbReference type="NCBI Taxonomy" id="2665665"/>
    <lineage>
        <taxon>Bacteria</taxon>
        <taxon>Bacillati</taxon>
        <taxon>Bacillota</taxon>
        <taxon>Bacilli</taxon>
        <taxon>Bacillales</taxon>
        <taxon>Sporolactobacillaceae</taxon>
        <taxon>Scopulibacillus</taxon>
    </lineage>
</organism>
<accession>A0ABW2PSQ0</accession>
<dbReference type="InterPro" id="IPR023378">
    <property type="entry name" value="YheA/YmcA-like_dom_sf"/>
</dbReference>
<dbReference type="RefSeq" id="WP_380964544.1">
    <property type="nucleotide sequence ID" value="NZ_JBHTCO010000004.1"/>
</dbReference>
<keyword evidence="1" id="KW-0175">Coiled coil</keyword>
<dbReference type="EMBL" id="JBHTCO010000004">
    <property type="protein sequence ID" value="MFC7392434.1"/>
    <property type="molecule type" value="Genomic_DNA"/>
</dbReference>
<keyword evidence="3" id="KW-1185">Reference proteome</keyword>
<dbReference type="PANTHER" id="PTHR38448">
    <property type="entry name" value="REGULATORY PROTEIN YLBF-RELATED"/>
    <property type="match status" value="1"/>
</dbReference>
<comment type="caution">
    <text evidence="2">The sequence shown here is derived from an EMBL/GenBank/DDBJ whole genome shotgun (WGS) entry which is preliminary data.</text>
</comment>
<dbReference type="InterPro" id="IPR052767">
    <property type="entry name" value="Bact_com_dev_regulator"/>
</dbReference>
<dbReference type="PANTHER" id="PTHR38448:SF2">
    <property type="entry name" value="REGULATORY PROTEIN YLBF"/>
    <property type="match status" value="1"/>
</dbReference>
<proteinExistence type="predicted"/>
<dbReference type="Proteomes" id="UP001596505">
    <property type="component" value="Unassembled WGS sequence"/>
</dbReference>
<dbReference type="InterPro" id="IPR010368">
    <property type="entry name" value="Com_YlbF"/>
</dbReference>
<evidence type="ECO:0000313" key="2">
    <source>
        <dbReference type="EMBL" id="MFC7392434.1"/>
    </source>
</evidence>
<dbReference type="SUPFAM" id="SSF158622">
    <property type="entry name" value="YheA/YmcA-like"/>
    <property type="match status" value="1"/>
</dbReference>
<name>A0ABW2PSQ0_9BACL</name>
<dbReference type="Pfam" id="PF06133">
    <property type="entry name" value="Com_YlbF"/>
    <property type="match status" value="1"/>
</dbReference>
<dbReference type="Gene3D" id="1.20.1500.10">
    <property type="entry name" value="YheA/YmcA-like"/>
    <property type="match status" value="1"/>
</dbReference>
<sequence length="145" mass="16525">MITTLEHVSVLEETDGLIGMLKHSDVFEHYRNMRDKLAKDQEAQSLIRDFVKVREKYDEVQRFGKYHPDYKQVIQNMMDIKRDVDLNDTIASYKKAEEQMEHLLNEISLEIARAVSDSIKVPTGNPFFDRGCGGGCGTGGKCGCH</sequence>
<reference evidence="3" key="1">
    <citation type="journal article" date="2019" name="Int. J. Syst. Evol. Microbiol.">
        <title>The Global Catalogue of Microorganisms (GCM) 10K type strain sequencing project: providing services to taxonomists for standard genome sequencing and annotation.</title>
        <authorList>
            <consortium name="The Broad Institute Genomics Platform"/>
            <consortium name="The Broad Institute Genome Sequencing Center for Infectious Disease"/>
            <person name="Wu L."/>
            <person name="Ma J."/>
        </authorList>
    </citation>
    <scope>NUCLEOTIDE SEQUENCE [LARGE SCALE GENOMIC DNA]</scope>
    <source>
        <strain evidence="3">CGMCC 1.16305</strain>
    </source>
</reference>
<protein>
    <submittedName>
        <fullName evidence="2">YlbF family regulator</fullName>
    </submittedName>
</protein>
<feature type="coiled-coil region" evidence="1">
    <location>
        <begin position="86"/>
        <end position="113"/>
    </location>
</feature>
<gene>
    <name evidence="2" type="ORF">ACFQRG_05505</name>
</gene>
<evidence type="ECO:0000313" key="3">
    <source>
        <dbReference type="Proteomes" id="UP001596505"/>
    </source>
</evidence>